<keyword evidence="3" id="KW-0547">Nucleotide-binding</keyword>
<evidence type="ECO:0000313" key="6">
    <source>
        <dbReference type="EMBL" id="KAF9951026.1"/>
    </source>
</evidence>
<evidence type="ECO:0000259" key="5">
    <source>
        <dbReference type="Pfam" id="PF00501"/>
    </source>
</evidence>
<evidence type="ECO:0000313" key="7">
    <source>
        <dbReference type="Proteomes" id="UP000738359"/>
    </source>
</evidence>
<dbReference type="GO" id="GO:0005324">
    <property type="term" value="F:long-chain fatty acid transmembrane transporter activity"/>
    <property type="evidence" value="ECO:0007669"/>
    <property type="project" value="TreeGrafter"/>
</dbReference>
<evidence type="ECO:0000256" key="2">
    <source>
        <dbReference type="ARBA" id="ARBA00022598"/>
    </source>
</evidence>
<dbReference type="Gene3D" id="3.40.50.12780">
    <property type="entry name" value="N-terminal domain of ligase-like"/>
    <property type="match status" value="1"/>
</dbReference>
<dbReference type="PANTHER" id="PTHR43107:SF15">
    <property type="entry name" value="FATTY ACID TRANSPORT PROTEIN 3, ISOFORM A"/>
    <property type="match status" value="1"/>
</dbReference>
<dbReference type="GO" id="GO:0009898">
    <property type="term" value="C:cytoplasmic side of plasma membrane"/>
    <property type="evidence" value="ECO:0007669"/>
    <property type="project" value="TreeGrafter"/>
</dbReference>
<evidence type="ECO:0000256" key="4">
    <source>
        <dbReference type="ARBA" id="ARBA00022840"/>
    </source>
</evidence>
<dbReference type="GO" id="GO:0044539">
    <property type="term" value="P:long-chain fatty acid import into cell"/>
    <property type="evidence" value="ECO:0007669"/>
    <property type="project" value="TreeGrafter"/>
</dbReference>
<dbReference type="PANTHER" id="PTHR43107">
    <property type="entry name" value="LONG-CHAIN FATTY ACID TRANSPORT PROTEIN"/>
    <property type="match status" value="1"/>
</dbReference>
<proteinExistence type="inferred from homology"/>
<keyword evidence="7" id="KW-1185">Reference proteome</keyword>
<accession>A0A9P6IWH7</accession>
<dbReference type="Pfam" id="PF00501">
    <property type="entry name" value="AMP-binding"/>
    <property type="match status" value="1"/>
</dbReference>
<dbReference type="EMBL" id="JAAAHY010001242">
    <property type="protein sequence ID" value="KAF9951026.1"/>
    <property type="molecule type" value="Genomic_DNA"/>
</dbReference>
<feature type="domain" description="AMP-dependent synthetase/ligase" evidence="5">
    <location>
        <begin position="55"/>
        <end position="257"/>
    </location>
</feature>
<dbReference type="SUPFAM" id="SSF56801">
    <property type="entry name" value="Acetyl-CoA synthetase-like"/>
    <property type="match status" value="1"/>
</dbReference>
<reference evidence="6" key="1">
    <citation type="journal article" date="2020" name="Fungal Divers.">
        <title>Resolving the Mortierellaceae phylogeny through synthesis of multi-gene phylogenetics and phylogenomics.</title>
        <authorList>
            <person name="Vandepol N."/>
            <person name="Liber J."/>
            <person name="Desiro A."/>
            <person name="Na H."/>
            <person name="Kennedy M."/>
            <person name="Barry K."/>
            <person name="Grigoriev I.V."/>
            <person name="Miller A.N."/>
            <person name="O'Donnell K."/>
            <person name="Stajich J.E."/>
            <person name="Bonito G."/>
        </authorList>
    </citation>
    <scope>NUCLEOTIDE SEQUENCE</scope>
    <source>
        <strain evidence="6">CK1249</strain>
    </source>
</reference>
<organism evidence="6 7">
    <name type="scientific">Mortierella alpina</name>
    <name type="common">Oleaginous fungus</name>
    <name type="synonym">Mortierella renispora</name>
    <dbReference type="NCBI Taxonomy" id="64518"/>
    <lineage>
        <taxon>Eukaryota</taxon>
        <taxon>Fungi</taxon>
        <taxon>Fungi incertae sedis</taxon>
        <taxon>Mucoromycota</taxon>
        <taxon>Mortierellomycotina</taxon>
        <taxon>Mortierellomycetes</taxon>
        <taxon>Mortierellales</taxon>
        <taxon>Mortierellaceae</taxon>
        <taxon>Mortierella</taxon>
    </lineage>
</organism>
<protein>
    <recommendedName>
        <fullName evidence="5">AMP-dependent synthetase/ligase domain-containing protein</fullName>
    </recommendedName>
</protein>
<dbReference type="InterPro" id="IPR000873">
    <property type="entry name" value="AMP-dep_synth/lig_dom"/>
</dbReference>
<dbReference type="GO" id="GO:0005811">
    <property type="term" value="C:lipid droplet"/>
    <property type="evidence" value="ECO:0007669"/>
    <property type="project" value="TreeGrafter"/>
</dbReference>
<dbReference type="AlphaFoldDB" id="A0A9P6IWH7"/>
<keyword evidence="4" id="KW-0067">ATP-binding</keyword>
<comment type="caution">
    <text evidence="6">The sequence shown here is derived from an EMBL/GenBank/DDBJ whole genome shotgun (WGS) entry which is preliminary data.</text>
</comment>
<sequence length="261" mass="29352">MAPVAAVAAALAAGYYLNGKYQITKDLVLVRVGLQARRRFEAMVKNRDCSLYNRFEEQCQIRPFSVALVFENTSYTWRDLELGVQKKQRVAMMMHNSPQFIITWLALLKIMVVPAFINNQIAGPVLVHSLKVADAKLLLFDYELAPAIQESLKEIKDLGYNIFTVTPKDEVLGQHYAHLSEDARQVLDGSPSFFGYVEWKHLSTEGFSKESRQEVLVSDPAALIYTSGTTGFPKAAIMDHGRCNSTHLIALENHWSLDAND</sequence>
<dbReference type="GO" id="GO:0005777">
    <property type="term" value="C:peroxisome"/>
    <property type="evidence" value="ECO:0007669"/>
    <property type="project" value="TreeGrafter"/>
</dbReference>
<name>A0A9P6IWH7_MORAP</name>
<dbReference type="OrthoDB" id="288590at2759"/>
<dbReference type="InterPro" id="IPR020845">
    <property type="entry name" value="AMP-binding_CS"/>
</dbReference>
<evidence type="ECO:0000256" key="3">
    <source>
        <dbReference type="ARBA" id="ARBA00022741"/>
    </source>
</evidence>
<gene>
    <name evidence="6" type="ORF">BGZ70_001148</name>
</gene>
<dbReference type="PROSITE" id="PS00455">
    <property type="entry name" value="AMP_BINDING"/>
    <property type="match status" value="1"/>
</dbReference>
<comment type="similarity">
    <text evidence="1">Belongs to the ATP-dependent AMP-binding enzyme family.</text>
</comment>
<dbReference type="InterPro" id="IPR042099">
    <property type="entry name" value="ANL_N_sf"/>
</dbReference>
<evidence type="ECO:0000256" key="1">
    <source>
        <dbReference type="ARBA" id="ARBA00006432"/>
    </source>
</evidence>
<dbReference type="Proteomes" id="UP000738359">
    <property type="component" value="Unassembled WGS sequence"/>
</dbReference>
<dbReference type="GO" id="GO:0005524">
    <property type="term" value="F:ATP binding"/>
    <property type="evidence" value="ECO:0007669"/>
    <property type="project" value="UniProtKB-KW"/>
</dbReference>
<keyword evidence="2" id="KW-0436">Ligase</keyword>
<dbReference type="GO" id="GO:0004467">
    <property type="term" value="F:long-chain fatty acid-CoA ligase activity"/>
    <property type="evidence" value="ECO:0007669"/>
    <property type="project" value="TreeGrafter"/>
</dbReference>